<evidence type="ECO:0000256" key="2">
    <source>
        <dbReference type="ARBA" id="ARBA00022908"/>
    </source>
</evidence>
<dbReference type="GO" id="GO:0015074">
    <property type="term" value="P:DNA integration"/>
    <property type="evidence" value="ECO:0007669"/>
    <property type="project" value="UniProtKB-KW"/>
</dbReference>
<dbReference type="OrthoDB" id="1004050at2"/>
<reference evidence="9" key="1">
    <citation type="journal article" date="2019" name="Syst. Appl. Microbiol.">
        <title>Flavobacterium circumlabens sp. nov. and Flavobacterium cupreum sp. nov., two psychrotrophic species isolated from Antarctic environmental samples.</title>
        <authorList>
            <person name="Kralova S."/>
            <person name="Busse H.-J."/>
            <person name="Svec P."/>
            <person name="Maslanova I."/>
            <person name="Stankova E."/>
            <person name="Bartak M."/>
            <person name="Sedlacek I."/>
        </authorList>
    </citation>
    <scope>NUCLEOTIDE SEQUENCE [LARGE SCALE GENOMIC DNA]</scope>
    <source>
        <strain evidence="9">CCM 8825</strain>
    </source>
</reference>
<organism evidence="8 9">
    <name type="scientific">Flavobacterium cupreum</name>
    <dbReference type="NCBI Taxonomy" id="2133766"/>
    <lineage>
        <taxon>Bacteria</taxon>
        <taxon>Pseudomonadati</taxon>
        <taxon>Bacteroidota</taxon>
        <taxon>Flavobacteriia</taxon>
        <taxon>Flavobacteriales</taxon>
        <taxon>Flavobacteriaceae</taxon>
        <taxon>Flavobacterium</taxon>
    </lineage>
</organism>
<dbReference type="Gene3D" id="1.10.443.10">
    <property type="entry name" value="Intergrase catalytic core"/>
    <property type="match status" value="1"/>
</dbReference>
<accession>A0A434A8W7</accession>
<keyword evidence="3 5" id="KW-0238">DNA-binding</keyword>
<dbReference type="InterPro" id="IPR010998">
    <property type="entry name" value="Integrase_recombinase_N"/>
</dbReference>
<feature type="domain" description="Tyr recombinase" evidence="6">
    <location>
        <begin position="205"/>
        <end position="385"/>
    </location>
</feature>
<dbReference type="InterPro" id="IPR050808">
    <property type="entry name" value="Phage_Integrase"/>
</dbReference>
<dbReference type="AlphaFoldDB" id="A0A434A8W7"/>
<dbReference type="Gene3D" id="1.10.150.130">
    <property type="match status" value="1"/>
</dbReference>
<protein>
    <submittedName>
        <fullName evidence="8">Integrase</fullName>
    </submittedName>
</protein>
<dbReference type="PROSITE" id="PS51898">
    <property type="entry name" value="TYR_RECOMBINASE"/>
    <property type="match status" value="1"/>
</dbReference>
<gene>
    <name evidence="8" type="ORF">D0817_10290</name>
</gene>
<evidence type="ECO:0000313" key="9">
    <source>
        <dbReference type="Proteomes" id="UP000288102"/>
    </source>
</evidence>
<dbReference type="InterPro" id="IPR013762">
    <property type="entry name" value="Integrase-like_cat_sf"/>
</dbReference>
<evidence type="ECO:0000259" key="7">
    <source>
        <dbReference type="PROSITE" id="PS51900"/>
    </source>
</evidence>
<keyword evidence="4" id="KW-0233">DNA recombination</keyword>
<dbReference type="InterPro" id="IPR002104">
    <property type="entry name" value="Integrase_catalytic"/>
</dbReference>
<dbReference type="PANTHER" id="PTHR30629">
    <property type="entry name" value="PROPHAGE INTEGRASE"/>
    <property type="match status" value="1"/>
</dbReference>
<comment type="similarity">
    <text evidence="1">Belongs to the 'phage' integrase family.</text>
</comment>
<dbReference type="Pfam" id="PF13102">
    <property type="entry name" value="Phage_int_SAM_5"/>
    <property type="match status" value="1"/>
</dbReference>
<evidence type="ECO:0000313" key="8">
    <source>
        <dbReference type="EMBL" id="RUT70840.1"/>
    </source>
</evidence>
<dbReference type="InterPro" id="IPR025269">
    <property type="entry name" value="SAM-like_dom"/>
</dbReference>
<name>A0A434A8W7_9FLAO</name>
<evidence type="ECO:0000256" key="3">
    <source>
        <dbReference type="ARBA" id="ARBA00023125"/>
    </source>
</evidence>
<dbReference type="SUPFAM" id="SSF56349">
    <property type="entry name" value="DNA breaking-rejoining enzymes"/>
    <property type="match status" value="1"/>
</dbReference>
<dbReference type="Pfam" id="PF00589">
    <property type="entry name" value="Phage_integrase"/>
    <property type="match status" value="1"/>
</dbReference>
<proteinExistence type="inferred from homology"/>
<dbReference type="CDD" id="cd00397">
    <property type="entry name" value="DNA_BRE_C"/>
    <property type="match status" value="1"/>
</dbReference>
<keyword evidence="9" id="KW-1185">Reference proteome</keyword>
<evidence type="ECO:0000256" key="1">
    <source>
        <dbReference type="ARBA" id="ARBA00008857"/>
    </source>
</evidence>
<sequence length="390" mass="45292">MPNSKKNLPARNKSIAFIDYKPAELRTNKDWVIVYYAKNPVNGKLELQRLRVPVISNKTERLKHGKKITLEINNKLSAGWSPFLEETGKNYKTFQDVINAFLKQLKKQLKDNVIREDTVRTYSSNLNLFQQFFIEKHIKITFAIEINKKICVQYLDWVYVDRNNSPRTRNNHLNFIKLFCEFLVSRGVLSENPTAGIQPMKSPPKKRHILPVQIKNAVQEKLQAYDNSFYTLCMTTYFCLIRNTELRKIKVSAVNLNDSSIFLSEEISKNKKDETITIPSQFLPLLIKHLQKSKPNDYLFSSDNFKSGAVQMPVRKIATAWEKLRQDLSLESKYQFYSLKDTGITDLLNSGIPAIKVRDQARHYDIKITELYTPRNNGCDATIKDAKVKF</sequence>
<evidence type="ECO:0000256" key="4">
    <source>
        <dbReference type="ARBA" id="ARBA00023172"/>
    </source>
</evidence>
<dbReference type="PROSITE" id="PS51900">
    <property type="entry name" value="CB"/>
    <property type="match status" value="1"/>
</dbReference>
<keyword evidence="2" id="KW-0229">DNA integration</keyword>
<dbReference type="GO" id="GO:0003677">
    <property type="term" value="F:DNA binding"/>
    <property type="evidence" value="ECO:0007669"/>
    <property type="project" value="UniProtKB-UniRule"/>
</dbReference>
<dbReference type="EMBL" id="QWDM01000005">
    <property type="protein sequence ID" value="RUT70840.1"/>
    <property type="molecule type" value="Genomic_DNA"/>
</dbReference>
<dbReference type="InterPro" id="IPR044068">
    <property type="entry name" value="CB"/>
</dbReference>
<dbReference type="Proteomes" id="UP000288102">
    <property type="component" value="Unassembled WGS sequence"/>
</dbReference>
<dbReference type="PANTHER" id="PTHR30629:SF2">
    <property type="entry name" value="PROPHAGE INTEGRASE INTS-RELATED"/>
    <property type="match status" value="1"/>
</dbReference>
<feature type="domain" description="Core-binding (CB)" evidence="7">
    <location>
        <begin position="92"/>
        <end position="184"/>
    </location>
</feature>
<evidence type="ECO:0000259" key="6">
    <source>
        <dbReference type="PROSITE" id="PS51898"/>
    </source>
</evidence>
<dbReference type="InterPro" id="IPR011010">
    <property type="entry name" value="DNA_brk_join_enz"/>
</dbReference>
<comment type="caution">
    <text evidence="8">The sequence shown here is derived from an EMBL/GenBank/DDBJ whole genome shotgun (WGS) entry which is preliminary data.</text>
</comment>
<dbReference type="GO" id="GO:0006310">
    <property type="term" value="P:DNA recombination"/>
    <property type="evidence" value="ECO:0007669"/>
    <property type="project" value="UniProtKB-KW"/>
</dbReference>
<dbReference type="RefSeq" id="WP_127338281.1">
    <property type="nucleotide sequence ID" value="NZ_QWDM01000005.1"/>
</dbReference>
<evidence type="ECO:0000256" key="5">
    <source>
        <dbReference type="PROSITE-ProRule" id="PRU01248"/>
    </source>
</evidence>